<dbReference type="InterPro" id="IPR036291">
    <property type="entry name" value="NAD(P)-bd_dom_sf"/>
</dbReference>
<dbReference type="STRING" id="1133849.O3I_008665"/>
<organism evidence="2 3">
    <name type="scientific">Nocardia brasiliensis (strain ATCC 700358 / HUJEG-1)</name>
    <dbReference type="NCBI Taxonomy" id="1133849"/>
    <lineage>
        <taxon>Bacteria</taxon>
        <taxon>Bacillati</taxon>
        <taxon>Actinomycetota</taxon>
        <taxon>Actinomycetes</taxon>
        <taxon>Mycobacteriales</taxon>
        <taxon>Nocardiaceae</taxon>
        <taxon>Nocardia</taxon>
    </lineage>
</organism>
<evidence type="ECO:0000313" key="3">
    <source>
        <dbReference type="Proteomes" id="UP000006304"/>
    </source>
</evidence>
<dbReference type="SUPFAM" id="SSF51735">
    <property type="entry name" value="NAD(P)-binding Rossmann-fold domains"/>
    <property type="match status" value="1"/>
</dbReference>
<dbReference type="Proteomes" id="UP000006304">
    <property type="component" value="Chromosome"/>
</dbReference>
<feature type="domain" description="NAD(P)-binding" evidence="1">
    <location>
        <begin position="56"/>
        <end position="142"/>
    </location>
</feature>
<dbReference type="PANTHER" id="PTHR43162:SF1">
    <property type="entry name" value="PRESTALK A DIFFERENTIATION PROTEIN A"/>
    <property type="match status" value="1"/>
</dbReference>
<dbReference type="EMBL" id="CP003876">
    <property type="protein sequence ID" value="AFT99695.1"/>
    <property type="molecule type" value="Genomic_DNA"/>
</dbReference>
<reference evidence="2 3" key="1">
    <citation type="journal article" date="2012" name="J. Bacteriol.">
        <title>Complete genome sequence of Nocardia brasiliensis HUJEG-1.</title>
        <authorList>
            <person name="Vera-Cabrera L."/>
            <person name="Ortiz-Lopez R."/>
            <person name="Elizondo-Gonzalez R."/>
            <person name="Perez-Maya A.A."/>
            <person name="Ocampo-Candiani J."/>
        </authorList>
    </citation>
    <scope>NUCLEOTIDE SEQUENCE [LARGE SCALE GENOMIC DNA]</scope>
    <source>
        <strain evidence="3">ATCC 700358</strain>
    </source>
</reference>
<dbReference type="Pfam" id="PF13460">
    <property type="entry name" value="NAD_binding_10"/>
    <property type="match status" value="1"/>
</dbReference>
<dbReference type="AlphaFoldDB" id="K0EVW2"/>
<dbReference type="PANTHER" id="PTHR43162">
    <property type="match status" value="1"/>
</dbReference>
<evidence type="ECO:0000313" key="2">
    <source>
        <dbReference type="EMBL" id="AFT99695.1"/>
    </source>
</evidence>
<evidence type="ECO:0000259" key="1">
    <source>
        <dbReference type="Pfam" id="PF13460"/>
    </source>
</evidence>
<dbReference type="KEGG" id="nbr:O3I_008665"/>
<dbReference type="InterPro" id="IPR016040">
    <property type="entry name" value="NAD(P)-bd_dom"/>
</dbReference>
<name>K0EVW2_NOCB7</name>
<dbReference type="HOGENOM" id="CLU_007383_10_6_11"/>
<dbReference type="Gene3D" id="3.90.25.10">
    <property type="entry name" value="UDP-galactose 4-epimerase, domain 1"/>
    <property type="match status" value="1"/>
</dbReference>
<dbReference type="Gene3D" id="3.40.50.720">
    <property type="entry name" value="NAD(P)-binding Rossmann-like Domain"/>
    <property type="match status" value="1"/>
</dbReference>
<dbReference type="eggNOG" id="COG0702">
    <property type="taxonomic scope" value="Bacteria"/>
</dbReference>
<gene>
    <name evidence="2" type="ORF">O3I_008665</name>
</gene>
<proteinExistence type="predicted"/>
<sequence>MFFRRAHPSRVCAPVLFARTTVRRRGPIFFGKHQNLGLLVAAQFAHLRDMQILVTGATGNIGRKVVDHLVAAGAQNVRALTNNPARAALPPGVEVAEGYLGRVSTLPAAFEGVDRMYLAPLLDTIDEVVALAKEAGVGQIVDLSGEAHWTPIATAVENSGLDWTHLFTGDFIENSTIWTDQIRASDEILDPFPEVASTPITMDDIARVAAAVLLSDGHAGRTYELTGPEALTRAERIQQIGTALGRALSVRKVPREEAIEIFARSMGDGAEWYVDATGSMLGWQPEPTTAVADLTGSPATTFASWAAANTAAFS</sequence>
<keyword evidence="3" id="KW-1185">Reference proteome</keyword>
<accession>K0EVW2</accession>
<dbReference type="InterPro" id="IPR051604">
    <property type="entry name" value="Ergot_Alk_Oxidoreductase"/>
</dbReference>
<protein>
    <recommendedName>
        <fullName evidence="1">NAD(P)-binding domain-containing protein</fullName>
    </recommendedName>
</protein>